<dbReference type="Pfam" id="PF11935">
    <property type="entry name" value="SYMPK_PTA1_N"/>
    <property type="match status" value="1"/>
</dbReference>
<evidence type="ECO:0000256" key="4">
    <source>
        <dbReference type="SAM" id="MobiDB-lite"/>
    </source>
</evidence>
<dbReference type="PANTHER" id="PTHR15245:SF20">
    <property type="entry name" value="SYMPLEKIN"/>
    <property type="match status" value="1"/>
</dbReference>
<dbReference type="GO" id="GO:0005847">
    <property type="term" value="C:mRNA cleavage and polyadenylation specificity factor complex"/>
    <property type="evidence" value="ECO:0007669"/>
    <property type="project" value="TreeGrafter"/>
</dbReference>
<dbReference type="Gene3D" id="1.25.10.10">
    <property type="entry name" value="Leucine-rich Repeat Variant"/>
    <property type="match status" value="1"/>
</dbReference>
<evidence type="ECO:0000259" key="6">
    <source>
        <dbReference type="Pfam" id="PF12295"/>
    </source>
</evidence>
<feature type="compositionally biased region" description="Low complexity" evidence="4">
    <location>
        <begin position="940"/>
        <end position="969"/>
    </location>
</feature>
<feature type="compositionally biased region" description="Low complexity" evidence="4">
    <location>
        <begin position="1158"/>
        <end position="1179"/>
    </location>
</feature>
<dbReference type="Pfam" id="PF12295">
    <property type="entry name" value="Symplekin_C"/>
    <property type="match status" value="1"/>
</dbReference>
<proteinExistence type="predicted"/>
<gene>
    <name evidence="7" type="ORF">BCR41DRAFT_383694</name>
</gene>
<comment type="caution">
    <text evidence="7">The sequence shown here is derived from an EMBL/GenBank/DDBJ whole genome shotgun (WGS) entry which is preliminary data.</text>
</comment>
<feature type="region of interest" description="Disordered" evidence="4">
    <location>
        <begin position="902"/>
        <end position="969"/>
    </location>
</feature>
<feature type="region of interest" description="Disordered" evidence="4">
    <location>
        <begin position="1137"/>
        <end position="1181"/>
    </location>
</feature>
<dbReference type="InterPro" id="IPR021850">
    <property type="entry name" value="Symplekin/Pta1"/>
</dbReference>
<dbReference type="GeneID" id="33569333"/>
<evidence type="ECO:0000256" key="1">
    <source>
        <dbReference type="ARBA" id="ARBA00004123"/>
    </source>
</evidence>
<dbReference type="InterPro" id="IPR022075">
    <property type="entry name" value="Symplekin_C"/>
</dbReference>
<feature type="region of interest" description="Disordered" evidence="4">
    <location>
        <begin position="333"/>
        <end position="403"/>
    </location>
</feature>
<dbReference type="InterPro" id="IPR032460">
    <property type="entry name" value="Symplekin/Pta1_N"/>
</dbReference>
<feature type="domain" description="Symplekin/Pta1 N-terminal" evidence="5">
    <location>
        <begin position="113"/>
        <end position="299"/>
    </location>
</feature>
<evidence type="ECO:0000256" key="3">
    <source>
        <dbReference type="ARBA" id="ARBA00023242"/>
    </source>
</evidence>
<name>A0A1Y2GY12_9FUNG</name>
<feature type="domain" description="Symplekin C-terminal" evidence="6">
    <location>
        <begin position="1087"/>
        <end position="1310"/>
    </location>
</feature>
<keyword evidence="3" id="KW-0539">Nucleus</keyword>
<dbReference type="FunCoup" id="A0A1Y2GY12">
    <property type="interactions" value="425"/>
</dbReference>
<keyword evidence="8" id="KW-1185">Reference proteome</keyword>
<feature type="compositionally biased region" description="Polar residues" evidence="4">
    <location>
        <begin position="1143"/>
        <end position="1152"/>
    </location>
</feature>
<dbReference type="PANTHER" id="PTHR15245">
    <property type="entry name" value="SYMPLEKIN-RELATED"/>
    <property type="match status" value="1"/>
</dbReference>
<reference evidence="7 8" key="1">
    <citation type="submission" date="2016-07" db="EMBL/GenBank/DDBJ databases">
        <title>Pervasive Adenine N6-methylation of Active Genes in Fungi.</title>
        <authorList>
            <consortium name="DOE Joint Genome Institute"/>
            <person name="Mondo S.J."/>
            <person name="Dannebaum R.O."/>
            <person name="Kuo R.C."/>
            <person name="Labutti K."/>
            <person name="Haridas S."/>
            <person name="Kuo A."/>
            <person name="Salamov A."/>
            <person name="Ahrendt S.R."/>
            <person name="Lipzen A."/>
            <person name="Sullivan W."/>
            <person name="Andreopoulos W.B."/>
            <person name="Clum A."/>
            <person name="Lindquist E."/>
            <person name="Daum C."/>
            <person name="Ramamoorthy G.K."/>
            <person name="Gryganskyi A."/>
            <person name="Culley D."/>
            <person name="Magnuson J.K."/>
            <person name="James T.Y."/>
            <person name="O'Malley M.A."/>
            <person name="Stajich J.E."/>
            <person name="Spatafora J.W."/>
            <person name="Visel A."/>
            <person name="Grigoriev I.V."/>
        </authorList>
    </citation>
    <scope>NUCLEOTIDE SEQUENCE [LARGE SCALE GENOMIC DNA]</scope>
    <source>
        <strain evidence="7 8">NRRL 3116</strain>
    </source>
</reference>
<dbReference type="GO" id="GO:0006397">
    <property type="term" value="P:mRNA processing"/>
    <property type="evidence" value="ECO:0007669"/>
    <property type="project" value="UniProtKB-KW"/>
</dbReference>
<protein>
    <submittedName>
        <fullName evidence="7">Symplekin tight junction protein C terminal-domain-containing protein</fullName>
    </submittedName>
</protein>
<evidence type="ECO:0000313" key="7">
    <source>
        <dbReference type="EMBL" id="ORZ27190.1"/>
    </source>
</evidence>
<dbReference type="InterPro" id="IPR011989">
    <property type="entry name" value="ARM-like"/>
</dbReference>
<comment type="subcellular location">
    <subcellularLocation>
        <location evidence="1">Nucleus</location>
    </subcellularLocation>
</comment>
<organism evidence="7 8">
    <name type="scientific">Lobosporangium transversale</name>
    <dbReference type="NCBI Taxonomy" id="64571"/>
    <lineage>
        <taxon>Eukaryota</taxon>
        <taxon>Fungi</taxon>
        <taxon>Fungi incertae sedis</taxon>
        <taxon>Mucoromycota</taxon>
        <taxon>Mortierellomycotina</taxon>
        <taxon>Mortierellomycetes</taxon>
        <taxon>Mortierellales</taxon>
        <taxon>Mortierellaceae</taxon>
        <taxon>Lobosporangium</taxon>
    </lineage>
</organism>
<dbReference type="STRING" id="64571.A0A1Y2GY12"/>
<evidence type="ECO:0000259" key="5">
    <source>
        <dbReference type="Pfam" id="PF11935"/>
    </source>
</evidence>
<feature type="compositionally biased region" description="Basic and acidic residues" evidence="4">
    <location>
        <begin position="333"/>
        <end position="343"/>
    </location>
</feature>
<dbReference type="Proteomes" id="UP000193648">
    <property type="component" value="Unassembled WGS sequence"/>
</dbReference>
<feature type="compositionally biased region" description="Basic and acidic residues" evidence="4">
    <location>
        <begin position="573"/>
        <end position="593"/>
    </location>
</feature>
<evidence type="ECO:0000256" key="2">
    <source>
        <dbReference type="ARBA" id="ARBA00022664"/>
    </source>
</evidence>
<dbReference type="RefSeq" id="XP_021884917.1">
    <property type="nucleotide sequence ID" value="XM_022027490.1"/>
</dbReference>
<dbReference type="InParanoid" id="A0A1Y2GY12"/>
<feature type="compositionally biased region" description="Basic and acidic residues" evidence="4">
    <location>
        <begin position="358"/>
        <end position="367"/>
    </location>
</feature>
<feature type="region of interest" description="Disordered" evidence="4">
    <location>
        <begin position="549"/>
        <end position="593"/>
    </location>
</feature>
<evidence type="ECO:0000313" key="8">
    <source>
        <dbReference type="Proteomes" id="UP000193648"/>
    </source>
</evidence>
<keyword evidence="2" id="KW-0507">mRNA processing</keyword>
<dbReference type="EMBL" id="MCFF01000004">
    <property type="protein sequence ID" value="ORZ27190.1"/>
    <property type="molecule type" value="Genomic_DNA"/>
</dbReference>
<dbReference type="OrthoDB" id="331600at2759"/>
<accession>A0A1Y2GY12</accession>
<sequence>MAMAAQDLQFALYAHLNEASLASSPEEINKHLEAFTRDWKKEPSLEQFGAALGLLRDSKRSPNAEAVSLWWLDYIQDICISDHIGKYSSELHDALLKAAGEIKELAVGASGPIVKRALQVCSTIYPFVFLICCQDSAAYMSLWNEYGIGIKLSILGRSGDTSDGYMISRCKFIQTIIQTQSYSQPNSTPQDTETYALNKIPPNHPFLNAEMLANESDGLLQHLLSIIRSPTVSSTVVTAVINQTSALQRARPQFIPLVLGTWMSFIKPSLPSHFSPLQARFTEKAIRIQLLALTKMQLQPSQLQIVVEALSGYGIRYNGGTLSRQQQQQLLHVDKDSGDDSKRSGKRSRSSNQESDDIDMKRLKSEQDIGANTPPSVTSGAPPPPLPGSTSDSAQPPGIPPGFGQTLLGQINITQLPLHHVVDIIFESLAANNVPHLFHSFLSTLHLLRLKEGPLPMPPPGVGPPPPGFVPPPLPPEMMPSLPSGMLPLPQPHMLPPHLAGAPGAQPPAPPVVESKAEIKPEIKKEANFSKLQLPRIPDNVQVNITVLPPNHTPTQLPRRPMVVKSDTTTNVPRKDTPSEKNVKAEPKKESDEVQRLKQETFQVRPFEPSAEIPGKHASLVPARKLLEQTFERILGSEHVVSVPGVSGRKMLEAAASHQAGQRPKRDESGAVVPFGHGDAAGYPAKVVTKADWMSIVSRLLTRAFTRESGASEGTASAVDKGVKERMVDYICKDFKQRRELALTWLHEEWYYDGICQREAADMDDREPQYLWCLYKILDGITSGSTQLDLRDRGLTRFLLEVPELPDGAVDIIQKYCDDPARAQLGMACLRDVVNLRPPSRARALEILLSYTTHPEKAQRSMAIVTAKKWYLEHPTVGVKVEEYALAQLETLKDYPVPKRDAVIPVPNEDSNKKGDVDTPMTEAGPRIKTEVADESMVVNNNDNNSSNNRAKSASLEPPSGSTPSSTSKSLSTLAIDKAFLQAEEDIGNLLELYLSLCAKNHALLEVLFRNYISYDPFVQRVIRQKIQPLIKSIKSDSTKLLALIRDFPMGAEMLVLRIIVILTDGVQPSPGLVSAVQDAVIKHDLNARFLIPIIGGLDREAVFNCLPRIVGLLKGTERERRTVTDVFLKLLTGSGRSGGPGQTTSSALSTGSDRRTSNVSAIATTTSSSSLQSSSSASRGPIMSPSELLIELHAIEDTVGWKAACEAMDICFNHPEIYKSEIIAVVLQQLLEQPTIPSLFMRTVIQAITLYKNLVGFVNSMILAKLIPKKVWSRKVLWKGFVRCAKMTQPSSSSVLASLPKPQLKEVLAMEPSLKEPVEAFIKAKSSGRRVGGGAAKQVSVLSVPSSDVVPNTIPTSTPAPTLAINPASSPAAVSTSSAATATIAASIQPDIAIENEVKKEYPSEMDTTVSSTPMDI</sequence>